<dbReference type="InParanoid" id="A0A146G3F7"/>
<proteinExistence type="predicted"/>
<dbReference type="EMBL" id="BDCO01000002">
    <property type="protein sequence ID" value="GAT32013.1"/>
    <property type="molecule type" value="Genomic_DNA"/>
</dbReference>
<gene>
    <name evidence="1" type="ORF">TSACC_2410</name>
</gene>
<evidence type="ECO:0000313" key="2">
    <source>
        <dbReference type="Proteomes" id="UP000076023"/>
    </source>
</evidence>
<organism evidence="1 2">
    <name type="scientific">Terrimicrobium sacchariphilum</name>
    <dbReference type="NCBI Taxonomy" id="690879"/>
    <lineage>
        <taxon>Bacteria</taxon>
        <taxon>Pseudomonadati</taxon>
        <taxon>Verrucomicrobiota</taxon>
        <taxon>Terrimicrobiia</taxon>
        <taxon>Terrimicrobiales</taxon>
        <taxon>Terrimicrobiaceae</taxon>
        <taxon>Terrimicrobium</taxon>
    </lineage>
</organism>
<dbReference type="OrthoDB" id="9817616at2"/>
<dbReference type="STRING" id="690879.TSACC_2410"/>
<evidence type="ECO:0000313" key="1">
    <source>
        <dbReference type="EMBL" id="GAT32013.1"/>
    </source>
</evidence>
<accession>A0A146G3F7</accession>
<dbReference type="Proteomes" id="UP000076023">
    <property type="component" value="Unassembled WGS sequence"/>
</dbReference>
<sequence>MSDLCILVSVYHPYKWVADFTHRFMDRFWPDHPPLFFCGLTSEEAGDLPHIPCRDQGLPRSWAKFVRDACEDLAARGYKKCYFLLEDHPPLAPCHVGHLNETLPELLDVMGAAYIGLMGWDNRRFLARGPVLANGLMHLTERESPRFHLHPSLFRLDVLMGCLDLLLQQKNQTPWGFEKTCDKADNSLPEEWKQACYQIRGEDLAVHPSVGMGRLLRTAERKFYHRAMSLVPVTQKLGLGMAFWDALGYDDFFYNGPYPMFYAGVMSRGKVNPFLLKYLERHKSDPALQELIAASKAQGAA</sequence>
<comment type="caution">
    <text evidence="1">The sequence shown here is derived from an EMBL/GenBank/DDBJ whole genome shotgun (WGS) entry which is preliminary data.</text>
</comment>
<keyword evidence="2" id="KW-1185">Reference proteome</keyword>
<name>A0A146G3F7_TERSA</name>
<dbReference type="AlphaFoldDB" id="A0A146G3F7"/>
<reference evidence="2" key="1">
    <citation type="journal article" date="2017" name="Genome Announc.">
        <title>Draft Genome Sequence of Terrimicrobium sacchariphilum NM-5T, a Facultative Anaerobic Soil Bacterium of the Class Spartobacteria.</title>
        <authorList>
            <person name="Qiu Y.L."/>
            <person name="Tourlousse D.M."/>
            <person name="Matsuura N."/>
            <person name="Ohashi A."/>
            <person name="Sekiguchi Y."/>
        </authorList>
    </citation>
    <scope>NUCLEOTIDE SEQUENCE [LARGE SCALE GENOMIC DNA]</scope>
    <source>
        <strain evidence="2">NM-5</strain>
    </source>
</reference>
<protein>
    <submittedName>
        <fullName evidence="1">Uncharacterized protein</fullName>
    </submittedName>
</protein>
<dbReference type="RefSeq" id="WP_075077873.1">
    <property type="nucleotide sequence ID" value="NZ_BDCO01000002.1"/>
</dbReference>